<dbReference type="Gene3D" id="3.40.800.20">
    <property type="entry name" value="Histone deacetylase domain"/>
    <property type="match status" value="1"/>
</dbReference>
<evidence type="ECO:0000256" key="3">
    <source>
        <dbReference type="ARBA" id="ARBA00012111"/>
    </source>
</evidence>
<dbReference type="PANTHER" id="PTHR10625:SF5">
    <property type="entry name" value="HISTONE DEACETYLASE"/>
    <property type="match status" value="1"/>
</dbReference>
<evidence type="ECO:0000256" key="5">
    <source>
        <dbReference type="ARBA" id="ARBA00022801"/>
    </source>
</evidence>
<dbReference type="PANTHER" id="PTHR10625">
    <property type="entry name" value="HISTONE DEACETYLASE HDAC1-RELATED"/>
    <property type="match status" value="1"/>
</dbReference>
<dbReference type="InterPro" id="IPR023696">
    <property type="entry name" value="Ureohydrolase_dom_sf"/>
</dbReference>
<evidence type="ECO:0000313" key="12">
    <source>
        <dbReference type="EMBL" id="TRM69885.1"/>
    </source>
</evidence>
<name>A0A550CYL8_9AGAR</name>
<keyword evidence="7" id="KW-0805">Transcription regulation</keyword>
<evidence type="ECO:0000259" key="10">
    <source>
        <dbReference type="Pfam" id="PF00850"/>
    </source>
</evidence>
<keyword evidence="8" id="KW-0804">Transcription</keyword>
<dbReference type="GO" id="GO:0000118">
    <property type="term" value="C:histone deacetylase complex"/>
    <property type="evidence" value="ECO:0007669"/>
    <property type="project" value="TreeGrafter"/>
</dbReference>
<comment type="caution">
    <text evidence="12">The sequence shown here is derived from an EMBL/GenBank/DDBJ whole genome shotgun (WGS) entry which is preliminary data.</text>
</comment>
<evidence type="ECO:0000256" key="6">
    <source>
        <dbReference type="ARBA" id="ARBA00022853"/>
    </source>
</evidence>
<feature type="domain" description="Arb2-like" evidence="11">
    <location>
        <begin position="411"/>
        <end position="667"/>
    </location>
</feature>
<evidence type="ECO:0000256" key="9">
    <source>
        <dbReference type="ARBA" id="ARBA00023242"/>
    </source>
</evidence>
<dbReference type="STRING" id="97359.A0A550CYL8"/>
<dbReference type="InterPro" id="IPR037138">
    <property type="entry name" value="His_deacetylse_dom_sf"/>
</dbReference>
<dbReference type="InterPro" id="IPR023801">
    <property type="entry name" value="His_deacetylse_dom"/>
</dbReference>
<dbReference type="GO" id="GO:0040029">
    <property type="term" value="P:epigenetic regulation of gene expression"/>
    <property type="evidence" value="ECO:0007669"/>
    <property type="project" value="TreeGrafter"/>
</dbReference>
<accession>A0A550CYL8</accession>
<keyword evidence="5" id="KW-0378">Hydrolase</keyword>
<comment type="subcellular location">
    <subcellularLocation>
        <location evidence="1">Nucleus</location>
    </subcellularLocation>
</comment>
<dbReference type="SUPFAM" id="SSF52768">
    <property type="entry name" value="Arginase/deacetylase"/>
    <property type="match status" value="1"/>
</dbReference>
<dbReference type="OrthoDB" id="424012at2759"/>
<organism evidence="12 13">
    <name type="scientific">Schizophyllum amplum</name>
    <dbReference type="NCBI Taxonomy" id="97359"/>
    <lineage>
        <taxon>Eukaryota</taxon>
        <taxon>Fungi</taxon>
        <taxon>Dikarya</taxon>
        <taxon>Basidiomycota</taxon>
        <taxon>Agaricomycotina</taxon>
        <taxon>Agaricomycetes</taxon>
        <taxon>Agaricomycetidae</taxon>
        <taxon>Agaricales</taxon>
        <taxon>Schizophyllaceae</taxon>
        <taxon>Schizophyllum</taxon>
    </lineage>
</organism>
<dbReference type="EMBL" id="VDMD01000001">
    <property type="protein sequence ID" value="TRM69885.1"/>
    <property type="molecule type" value="Genomic_DNA"/>
</dbReference>
<evidence type="ECO:0000313" key="13">
    <source>
        <dbReference type="Proteomes" id="UP000320762"/>
    </source>
</evidence>
<protein>
    <recommendedName>
        <fullName evidence="3">histone deacetylase</fullName>
        <ecNumber evidence="3">3.5.1.98</ecNumber>
    </recommendedName>
</protein>
<dbReference type="Proteomes" id="UP000320762">
    <property type="component" value="Unassembled WGS sequence"/>
</dbReference>
<reference evidence="12 13" key="1">
    <citation type="journal article" date="2019" name="New Phytol.">
        <title>Comparative genomics reveals unique wood-decay strategies and fruiting body development in the Schizophyllaceae.</title>
        <authorList>
            <person name="Almasi E."/>
            <person name="Sahu N."/>
            <person name="Krizsan K."/>
            <person name="Balint B."/>
            <person name="Kovacs G.M."/>
            <person name="Kiss B."/>
            <person name="Cseklye J."/>
            <person name="Drula E."/>
            <person name="Henrissat B."/>
            <person name="Nagy I."/>
            <person name="Chovatia M."/>
            <person name="Adam C."/>
            <person name="LaButti K."/>
            <person name="Lipzen A."/>
            <person name="Riley R."/>
            <person name="Grigoriev I.V."/>
            <person name="Nagy L.G."/>
        </authorList>
    </citation>
    <scope>NUCLEOTIDE SEQUENCE [LARGE SCALE GENOMIC DNA]</scope>
    <source>
        <strain evidence="12 13">NL-1724</strain>
    </source>
</reference>
<keyword evidence="4" id="KW-0678">Repressor</keyword>
<evidence type="ECO:0000256" key="4">
    <source>
        <dbReference type="ARBA" id="ARBA00022491"/>
    </source>
</evidence>
<dbReference type="EC" id="3.5.1.98" evidence="3"/>
<sequence length="679" mass="74987">MANGASTSKVTLMDVDVDGAGPTQPQPTHIEPSSIWRRPVGYVYSQQMLAHFKQEGHEEQPHRISRIYDALLKAGCIDSMTRIDIRPALKEEVTLVHSEDHWNKIIAFQFLTDQQIADSANFYEHLSLYVCQGTTLAARLSCGGVIEACLAVAQGRVAKSFAIVRPPGHHAEPEEHSGFCFLNNVAVAARVVQQATNIKKIMILDWDIHHGNGTHRAFIDDPSVLYISLHRFDGGIFYPGGPLGGMASCGEGAGLGFSVNVPWPESGMTDADYLHAFQRIVMPIAMEFAPELVIISAGFDAADGDNLGECHVSPAGYSHMTHMLASLAGGKLVVALEGGYNLDSISASAEAVARVILGGAPDALGPMVATEAGTETVYLVAQEQSKYWKSVDPKACLPKEEVEDLAHTIPDLLKAHRQYYLYTEHDMMSIPLLTPELEKAFSSQIMCTSDVFEQDTLVVLVHEFGNLRTELMNLATCDLNIEKSYLIDFSKQIMNWVRSMNYSLIDINLYPKANAPANAPMHKRYHYKARDDLERNVLCYVWDNFIQLSGASRVVLIGHGPGCKTLVDVMDMRTASVKRLVKAVVQVVGTTPSLTVPGADDEELISWYDEHGYAVLSSAHPDMHPNLLKKKKFRRFGRCDPFDEPQSYRVIMTAFPEIRAFIRQKLDDDLARPGPSNTA</sequence>
<feature type="domain" description="Histone deacetylase" evidence="10">
    <location>
        <begin position="57"/>
        <end position="355"/>
    </location>
</feature>
<evidence type="ECO:0000256" key="7">
    <source>
        <dbReference type="ARBA" id="ARBA00023015"/>
    </source>
</evidence>
<keyword evidence="6" id="KW-0156">Chromatin regulator</keyword>
<dbReference type="InterPro" id="IPR019154">
    <property type="entry name" value="Arb2-like_domain"/>
</dbReference>
<dbReference type="InterPro" id="IPR000286">
    <property type="entry name" value="HDACs"/>
</dbReference>
<evidence type="ECO:0000256" key="1">
    <source>
        <dbReference type="ARBA" id="ARBA00004123"/>
    </source>
</evidence>
<dbReference type="Pfam" id="PF00850">
    <property type="entry name" value="Hist_deacetyl"/>
    <property type="match status" value="1"/>
</dbReference>
<comment type="similarity">
    <text evidence="2">Belongs to the histone deacetylase family. HD type 2 subfamily.</text>
</comment>
<dbReference type="AlphaFoldDB" id="A0A550CYL8"/>
<proteinExistence type="inferred from homology"/>
<dbReference type="CDD" id="cd11600">
    <property type="entry name" value="HDAC_Clr3"/>
    <property type="match status" value="1"/>
</dbReference>
<evidence type="ECO:0000259" key="11">
    <source>
        <dbReference type="Pfam" id="PF09757"/>
    </source>
</evidence>
<dbReference type="Pfam" id="PF09757">
    <property type="entry name" value="Arb2-like"/>
    <property type="match status" value="1"/>
</dbReference>
<dbReference type="PRINTS" id="PR01270">
    <property type="entry name" value="HDASUPER"/>
</dbReference>
<gene>
    <name evidence="12" type="ORF">BD626DRAFT_20031</name>
</gene>
<evidence type="ECO:0000256" key="8">
    <source>
        <dbReference type="ARBA" id="ARBA00023163"/>
    </source>
</evidence>
<keyword evidence="13" id="KW-1185">Reference proteome</keyword>
<keyword evidence="9" id="KW-0539">Nucleus</keyword>
<evidence type="ECO:0000256" key="2">
    <source>
        <dbReference type="ARBA" id="ARBA00007738"/>
    </source>
</evidence>
<dbReference type="GO" id="GO:0141221">
    <property type="term" value="F:histone deacetylase activity, hydrolytic mechanism"/>
    <property type="evidence" value="ECO:0007669"/>
    <property type="project" value="UniProtKB-EC"/>
</dbReference>